<keyword evidence="2" id="KW-0645">Protease</keyword>
<dbReference type="PRINTS" id="PR00862">
    <property type="entry name" value="PROLIGOPTASE"/>
</dbReference>
<keyword evidence="6" id="KW-1185">Reference proteome</keyword>
<name>A0A2K9NWQ2_BACTC</name>
<dbReference type="InterPro" id="IPR002470">
    <property type="entry name" value="Peptidase_S9A"/>
</dbReference>
<dbReference type="Gene3D" id="2.130.10.120">
    <property type="entry name" value="Prolyl oligopeptidase, N-terminal domain"/>
    <property type="match status" value="1"/>
</dbReference>
<organism evidence="5 6">
    <name type="scientific">Bacteriovorax stolpii</name>
    <name type="common">Bdellovibrio stolpii</name>
    <dbReference type="NCBI Taxonomy" id="960"/>
    <lineage>
        <taxon>Bacteria</taxon>
        <taxon>Pseudomonadati</taxon>
        <taxon>Bdellovibrionota</taxon>
        <taxon>Bacteriovoracia</taxon>
        <taxon>Bacteriovoracales</taxon>
        <taxon>Bacteriovoracaceae</taxon>
        <taxon>Bacteriovorax</taxon>
    </lineage>
</organism>
<dbReference type="InterPro" id="IPR029058">
    <property type="entry name" value="AB_hydrolase_fold"/>
</dbReference>
<proteinExistence type="inferred from homology"/>
<dbReference type="PANTHER" id="PTHR11757">
    <property type="entry name" value="PROTEASE FAMILY S9A OLIGOPEPTIDASE"/>
    <property type="match status" value="1"/>
</dbReference>
<protein>
    <submittedName>
        <fullName evidence="5">Oligopeptidase B</fullName>
        <ecNumber evidence="5">3.4.21.83</ecNumber>
    </submittedName>
</protein>
<evidence type="ECO:0000313" key="6">
    <source>
        <dbReference type="Proteomes" id="UP000235584"/>
    </source>
</evidence>
<dbReference type="Pfam" id="PF00326">
    <property type="entry name" value="Peptidase_S9"/>
    <property type="match status" value="1"/>
</dbReference>
<dbReference type="EMBL" id="CP025704">
    <property type="protein sequence ID" value="AUN99495.1"/>
    <property type="molecule type" value="Genomic_DNA"/>
</dbReference>
<evidence type="ECO:0000256" key="1">
    <source>
        <dbReference type="ARBA" id="ARBA00005228"/>
    </source>
</evidence>
<dbReference type="SUPFAM" id="SSF53474">
    <property type="entry name" value="alpha/beta-Hydrolases"/>
    <property type="match status" value="1"/>
</dbReference>
<accession>A0A2K9NWQ2</accession>
<dbReference type="FunFam" id="3.40.50.1820:FF:000005">
    <property type="entry name" value="Prolyl endopeptidase"/>
    <property type="match status" value="1"/>
</dbReference>
<evidence type="ECO:0000256" key="3">
    <source>
        <dbReference type="ARBA" id="ARBA00022801"/>
    </source>
</evidence>
<evidence type="ECO:0000313" key="5">
    <source>
        <dbReference type="EMBL" id="AUN99495.1"/>
    </source>
</evidence>
<dbReference type="PANTHER" id="PTHR11757:SF19">
    <property type="entry name" value="PROLYL ENDOPEPTIDASE-LIKE"/>
    <property type="match status" value="1"/>
</dbReference>
<keyword evidence="3 5" id="KW-0378">Hydrolase</keyword>
<dbReference type="InterPro" id="IPR051543">
    <property type="entry name" value="Serine_Peptidase_S9A"/>
</dbReference>
<dbReference type="Pfam" id="PF02897">
    <property type="entry name" value="Peptidase_S9_N"/>
    <property type="match status" value="1"/>
</dbReference>
<dbReference type="EC" id="3.4.21.83" evidence="5"/>
<dbReference type="InterPro" id="IPR023302">
    <property type="entry name" value="Pept_S9A_N"/>
</dbReference>
<sequence>MFRQALLFLSLVFTQVQAAEVSAPIAEKIPTKLTKHKDTRIDNYFWMKDKRNPKVIEHLKAENAYTDSVMKDSKDLQEKLYTEMRSRIKEDDQSVPYIERNYLYLTRNFQGKEYPVYYRQKNVQGAKEEQLLDVNEMAKGLDFIHVSFPDFYNDEKTYAYAVDTKGDRVFTIYFKDAETGKTLPQQIEGVTGNFVWAETGKVLFYTKHDPITLRSDKVYRYELEANKSTLVYTEKDEKFEASIGKSLSRDYVYIYNGSTLSSEVMLLSSKDPFGKFKLFSPRKKDQLYSVMDGKDRFYILTNWKAKNFRLMETSLKETAQKNWKDVIAHRPDVFIEEASVFKNYIILSERSNGLTQINVIKRGENKGTYINFPDPAYSVYSAMNAEYDSNVFRYGFISMNRPASFYDFNCETKESKLLKEKEVPKYDSSQYVSERIFATAKDGVKIPISLVYKKGFKKDGTNPLLVYGYGSYGMSSDPYFSPARVSLLDRGFVYAIIHIRGGAEMGRAWYEDGKFLKKKNTFTDFVAGTEFLVNEKYGNPKKVFANGGSAGGLLMGAIMNLRPDLYTGIVAEVPFVDVVTTMLDSSLPLTTGEYEEWGNPNDKKYYEYMKSYSPYDNVKPMDYPNLFVTTGLNDSQVSFWEPTKWVSKIRDMRTDKSKILMMKIEMDVGHGGKSGRFEYLRDEALQYAFYLNLAGVKQ</sequence>
<dbReference type="GO" id="GO:0006508">
    <property type="term" value="P:proteolysis"/>
    <property type="evidence" value="ECO:0007669"/>
    <property type="project" value="UniProtKB-KW"/>
</dbReference>
<keyword evidence="4" id="KW-0720">Serine protease</keyword>
<comment type="similarity">
    <text evidence="1">Belongs to the peptidase S9A family.</text>
</comment>
<dbReference type="RefSeq" id="WP_102244786.1">
    <property type="nucleotide sequence ID" value="NZ_CP025704.1"/>
</dbReference>
<dbReference type="Gene3D" id="3.40.50.1820">
    <property type="entry name" value="alpha/beta hydrolase"/>
    <property type="match status" value="1"/>
</dbReference>
<dbReference type="SUPFAM" id="SSF50993">
    <property type="entry name" value="Peptidase/esterase 'gauge' domain"/>
    <property type="match status" value="1"/>
</dbReference>
<evidence type="ECO:0000256" key="4">
    <source>
        <dbReference type="ARBA" id="ARBA00022825"/>
    </source>
</evidence>
<reference evidence="5 6" key="1">
    <citation type="submission" date="2018-01" db="EMBL/GenBank/DDBJ databases">
        <title>Complete genome sequence of Bacteriovorax stolpii DSM12778.</title>
        <authorList>
            <person name="Tang B."/>
            <person name="Chang J."/>
        </authorList>
    </citation>
    <scope>NUCLEOTIDE SEQUENCE [LARGE SCALE GENOMIC DNA]</scope>
    <source>
        <strain evidence="5 6">DSM 12778</strain>
    </source>
</reference>
<evidence type="ECO:0000256" key="2">
    <source>
        <dbReference type="ARBA" id="ARBA00022670"/>
    </source>
</evidence>
<dbReference type="GO" id="GO:0004252">
    <property type="term" value="F:serine-type endopeptidase activity"/>
    <property type="evidence" value="ECO:0007669"/>
    <property type="project" value="UniProtKB-EC"/>
</dbReference>
<dbReference type="KEGG" id="bsto:C0V70_15555"/>
<dbReference type="Proteomes" id="UP000235584">
    <property type="component" value="Chromosome"/>
</dbReference>
<dbReference type="InterPro" id="IPR001375">
    <property type="entry name" value="Peptidase_S9_cat"/>
</dbReference>
<dbReference type="AlphaFoldDB" id="A0A2K9NWQ2"/>
<gene>
    <name evidence="5" type="ORF">C0V70_15555</name>
</gene>